<accession>A0ABR4AA13</accession>
<evidence type="ECO:0000256" key="1">
    <source>
        <dbReference type="SAM" id="MobiDB-lite"/>
    </source>
</evidence>
<feature type="compositionally biased region" description="Basic and acidic residues" evidence="1">
    <location>
        <begin position="521"/>
        <end position="576"/>
    </location>
</feature>
<feature type="region of interest" description="Disordered" evidence="1">
    <location>
        <begin position="308"/>
        <end position="408"/>
    </location>
</feature>
<evidence type="ECO:0000313" key="3">
    <source>
        <dbReference type="EMBL" id="KAL2042295.1"/>
    </source>
</evidence>
<feature type="domain" description="HTH Mu-type" evidence="2">
    <location>
        <begin position="1"/>
        <end position="17"/>
    </location>
</feature>
<feature type="compositionally biased region" description="Basic and acidic residues" evidence="1">
    <location>
        <begin position="152"/>
        <end position="174"/>
    </location>
</feature>
<comment type="caution">
    <text evidence="3">The sequence shown here is derived from an EMBL/GenBank/DDBJ whole genome shotgun (WGS) entry which is preliminary data.</text>
</comment>
<evidence type="ECO:0000313" key="4">
    <source>
        <dbReference type="Proteomes" id="UP001590950"/>
    </source>
</evidence>
<feature type="region of interest" description="Disordered" evidence="1">
    <location>
        <begin position="244"/>
        <end position="285"/>
    </location>
</feature>
<feature type="region of interest" description="Disordered" evidence="1">
    <location>
        <begin position="53"/>
        <end position="219"/>
    </location>
</feature>
<feature type="compositionally biased region" description="Polar residues" evidence="1">
    <location>
        <begin position="488"/>
        <end position="505"/>
    </location>
</feature>
<feature type="compositionally biased region" description="Polar residues" evidence="1">
    <location>
        <begin position="115"/>
        <end position="151"/>
    </location>
</feature>
<dbReference type="PROSITE" id="PS51702">
    <property type="entry name" value="HTH_MU"/>
    <property type="match status" value="1"/>
</dbReference>
<sequence length="588" mass="64158">MPRVTRAALRTQELQEESEIAASTPLPPTPTKKRVPLGEISDNIATEVQAAELQEKMAPLKKGPGRSKKANAAKKGSKQRKAKDTETQVEILEDGNASETSSAVEEACQDLLKDSPNTNQVALDSQRPSTPASAAVNTATQQLSPKCSKSRFNAEIHKPEEATTSDARLDKEDSFVENIESRSPAKMTSEEEMDTQSLNNINKGDPFIEHIKSRSPGKRVSRIEDSVEALDVLEEEIEKVDKEIPTATDNLQEPTKTKKLAKAQPKPAERQIGGSMRINNTSTTLARDVTKKPFLSVRATAPRPSILPAAKAFGTPRSRAKLGVTTNSPVPARESVKAGPSAARRKRVSSVHKAPFQPVKSTKPPTQSKFELPGEAISRKLKEQREERQKREEEDKSKQRAFKARPVRLSQAPEVKLTAATKARLDLAKGEPVNSIKAVVGTPKPKPFTRPASTVSVGVNKRVSPLSVAKRTSSVQPAANSSERHSRNPSLSNPTTTRNISTSDAPRTAPTAEDLAQQKVKGKETFKRTKADIAEREKTRKEKEEAAKKARAEAAERGRVASREWAEKQKQKKLEAQKANGDAKAVAT</sequence>
<dbReference type="InterPro" id="IPR003314">
    <property type="entry name" value="Mu-type_HTH"/>
</dbReference>
<feature type="compositionally biased region" description="Basic and acidic residues" evidence="1">
    <location>
        <begin position="377"/>
        <end position="398"/>
    </location>
</feature>
<dbReference type="Proteomes" id="UP001590950">
    <property type="component" value="Unassembled WGS sequence"/>
</dbReference>
<organism evidence="3 4">
    <name type="scientific">Stereocaulon virgatum</name>
    <dbReference type="NCBI Taxonomy" id="373712"/>
    <lineage>
        <taxon>Eukaryota</taxon>
        <taxon>Fungi</taxon>
        <taxon>Dikarya</taxon>
        <taxon>Ascomycota</taxon>
        <taxon>Pezizomycotina</taxon>
        <taxon>Lecanoromycetes</taxon>
        <taxon>OSLEUM clade</taxon>
        <taxon>Lecanoromycetidae</taxon>
        <taxon>Lecanorales</taxon>
        <taxon>Lecanorineae</taxon>
        <taxon>Stereocaulaceae</taxon>
        <taxon>Stereocaulon</taxon>
    </lineage>
</organism>
<dbReference type="EMBL" id="JBEFKJ010000014">
    <property type="protein sequence ID" value="KAL2042295.1"/>
    <property type="molecule type" value="Genomic_DNA"/>
</dbReference>
<keyword evidence="4" id="KW-1185">Reference proteome</keyword>
<feature type="compositionally biased region" description="Polar residues" evidence="1">
    <location>
        <begin position="470"/>
        <end position="481"/>
    </location>
</feature>
<feature type="compositionally biased region" description="Basic residues" evidence="1">
    <location>
        <begin position="63"/>
        <end position="81"/>
    </location>
</feature>
<name>A0ABR4AA13_9LECA</name>
<feature type="region of interest" description="Disordered" evidence="1">
    <location>
        <begin position="1"/>
        <end position="37"/>
    </location>
</feature>
<feature type="compositionally biased region" description="Polar residues" evidence="1">
    <location>
        <begin position="359"/>
        <end position="369"/>
    </location>
</feature>
<reference evidence="3 4" key="1">
    <citation type="submission" date="2024-09" db="EMBL/GenBank/DDBJ databases">
        <title>Rethinking Asexuality: The Enigmatic Case of Functional Sexual Genes in Lepraria (Stereocaulaceae).</title>
        <authorList>
            <person name="Doellman M."/>
            <person name="Sun Y."/>
            <person name="Barcenas-Pena A."/>
            <person name="Lumbsch H.T."/>
            <person name="Grewe F."/>
        </authorList>
    </citation>
    <scope>NUCLEOTIDE SEQUENCE [LARGE SCALE GENOMIC DNA]</scope>
    <source>
        <strain evidence="3 4">Mercado 3170</strain>
    </source>
</reference>
<protein>
    <recommendedName>
        <fullName evidence="2">HTH Mu-type domain-containing protein</fullName>
    </recommendedName>
</protein>
<evidence type="ECO:0000259" key="2">
    <source>
        <dbReference type="PROSITE" id="PS51702"/>
    </source>
</evidence>
<proteinExistence type="predicted"/>
<feature type="region of interest" description="Disordered" evidence="1">
    <location>
        <begin position="438"/>
        <end position="588"/>
    </location>
</feature>
<gene>
    <name evidence="3" type="ORF">N7G274_004784</name>
</gene>